<protein>
    <submittedName>
        <fullName evidence="2">Uncharacterized protein</fullName>
    </submittedName>
</protein>
<sequence length="112" mass="12159">MVAPSPLAGVLIDAKLYRTFSIPVLPEFSQGRAAPGPIQKVISGYLAPLQAKARRAGLEAAAERYLQISGRIRYPSSHVSACHRGPKNLRSPGRGQAIHDTDTNKASDYYRD</sequence>
<comment type="caution">
    <text evidence="2">The sequence shown here is derived from an EMBL/GenBank/DDBJ whole genome shotgun (WGS) entry which is preliminary data.</text>
</comment>
<dbReference type="Proteomes" id="UP000735302">
    <property type="component" value="Unassembled WGS sequence"/>
</dbReference>
<accession>A0AAV4C140</accession>
<gene>
    <name evidence="2" type="ORF">PoB_005183000</name>
</gene>
<reference evidence="2 3" key="1">
    <citation type="journal article" date="2021" name="Elife">
        <title>Chloroplast acquisition without the gene transfer in kleptoplastic sea slugs, Plakobranchus ocellatus.</title>
        <authorList>
            <person name="Maeda T."/>
            <person name="Takahashi S."/>
            <person name="Yoshida T."/>
            <person name="Shimamura S."/>
            <person name="Takaki Y."/>
            <person name="Nagai Y."/>
            <person name="Toyoda A."/>
            <person name="Suzuki Y."/>
            <person name="Arimoto A."/>
            <person name="Ishii H."/>
            <person name="Satoh N."/>
            <person name="Nishiyama T."/>
            <person name="Hasebe M."/>
            <person name="Maruyama T."/>
            <person name="Minagawa J."/>
            <person name="Obokata J."/>
            <person name="Shigenobu S."/>
        </authorList>
    </citation>
    <scope>NUCLEOTIDE SEQUENCE [LARGE SCALE GENOMIC DNA]</scope>
</reference>
<keyword evidence="3" id="KW-1185">Reference proteome</keyword>
<name>A0AAV4C140_9GAST</name>
<organism evidence="2 3">
    <name type="scientific">Plakobranchus ocellatus</name>
    <dbReference type="NCBI Taxonomy" id="259542"/>
    <lineage>
        <taxon>Eukaryota</taxon>
        <taxon>Metazoa</taxon>
        <taxon>Spiralia</taxon>
        <taxon>Lophotrochozoa</taxon>
        <taxon>Mollusca</taxon>
        <taxon>Gastropoda</taxon>
        <taxon>Heterobranchia</taxon>
        <taxon>Euthyneura</taxon>
        <taxon>Panpulmonata</taxon>
        <taxon>Sacoglossa</taxon>
        <taxon>Placobranchoidea</taxon>
        <taxon>Plakobranchidae</taxon>
        <taxon>Plakobranchus</taxon>
    </lineage>
</organism>
<feature type="compositionally biased region" description="Basic and acidic residues" evidence="1">
    <location>
        <begin position="97"/>
        <end position="112"/>
    </location>
</feature>
<dbReference type="AlphaFoldDB" id="A0AAV4C140"/>
<evidence type="ECO:0000256" key="1">
    <source>
        <dbReference type="SAM" id="MobiDB-lite"/>
    </source>
</evidence>
<evidence type="ECO:0000313" key="3">
    <source>
        <dbReference type="Proteomes" id="UP000735302"/>
    </source>
</evidence>
<feature type="region of interest" description="Disordered" evidence="1">
    <location>
        <begin position="77"/>
        <end position="112"/>
    </location>
</feature>
<dbReference type="EMBL" id="BLXT01005746">
    <property type="protein sequence ID" value="GFO25325.1"/>
    <property type="molecule type" value="Genomic_DNA"/>
</dbReference>
<evidence type="ECO:0000313" key="2">
    <source>
        <dbReference type="EMBL" id="GFO25325.1"/>
    </source>
</evidence>
<proteinExistence type="predicted"/>